<dbReference type="GO" id="GO:0042834">
    <property type="term" value="F:peptidoglycan binding"/>
    <property type="evidence" value="ECO:0007669"/>
    <property type="project" value="InterPro"/>
</dbReference>
<dbReference type="RefSeq" id="WP_199470385.1">
    <property type="nucleotide sequence ID" value="NZ_JAEMNX010000041.1"/>
</dbReference>
<dbReference type="InterPro" id="IPR007730">
    <property type="entry name" value="SPOR-like_dom"/>
</dbReference>
<reference evidence="2" key="1">
    <citation type="submission" date="2020-12" db="EMBL/GenBank/DDBJ databases">
        <title>Marinomonas arctica sp. nov., a psychrotolerant bacterium isolated from the Arctic.</title>
        <authorList>
            <person name="Zhang Y."/>
        </authorList>
    </citation>
    <scope>NUCLEOTIDE SEQUENCE</scope>
    <source>
        <strain evidence="2">C1424</strain>
    </source>
</reference>
<organism evidence="2 3">
    <name type="scientific">Marinomonas transparens</name>
    <dbReference type="NCBI Taxonomy" id="2795388"/>
    <lineage>
        <taxon>Bacteria</taxon>
        <taxon>Pseudomonadati</taxon>
        <taxon>Pseudomonadota</taxon>
        <taxon>Gammaproteobacteria</taxon>
        <taxon>Oceanospirillales</taxon>
        <taxon>Oceanospirillaceae</taxon>
        <taxon>Marinomonas</taxon>
    </lineage>
</organism>
<dbReference type="AlphaFoldDB" id="A0A934N3S6"/>
<proteinExistence type="predicted"/>
<evidence type="ECO:0000313" key="2">
    <source>
        <dbReference type="EMBL" id="MBJ7539992.1"/>
    </source>
</evidence>
<accession>A0A934N3S6</accession>
<sequence length="142" mass="15632">MKILILVATLLIAGIALTVSLPTFQAPSINKTQAANYLINQDSLSSPLDMKDFLLITPTPSDSTFTLRLGLYSQLQQAVTEAKAINAPSKTVIIKVTDKNREWYLVLLGQYATLSQAEQQRRWLQNNQTSATLMLLPAGLTL</sequence>
<gene>
    <name evidence="2" type="ORF">I8J31_20190</name>
</gene>
<dbReference type="InterPro" id="IPR036680">
    <property type="entry name" value="SPOR-like_sf"/>
</dbReference>
<comment type="caution">
    <text evidence="2">The sequence shown here is derived from an EMBL/GenBank/DDBJ whole genome shotgun (WGS) entry which is preliminary data.</text>
</comment>
<dbReference type="Gene3D" id="3.30.70.1070">
    <property type="entry name" value="Sporulation related repeat"/>
    <property type="match status" value="1"/>
</dbReference>
<dbReference type="PROSITE" id="PS51724">
    <property type="entry name" value="SPOR"/>
    <property type="match status" value="1"/>
</dbReference>
<protein>
    <submittedName>
        <fullName evidence="2">SPOR domain-containing protein</fullName>
    </submittedName>
</protein>
<dbReference type="SUPFAM" id="SSF110997">
    <property type="entry name" value="Sporulation related repeat"/>
    <property type="match status" value="1"/>
</dbReference>
<evidence type="ECO:0000313" key="3">
    <source>
        <dbReference type="Proteomes" id="UP000628710"/>
    </source>
</evidence>
<dbReference type="Pfam" id="PF05036">
    <property type="entry name" value="SPOR"/>
    <property type="match status" value="1"/>
</dbReference>
<feature type="domain" description="SPOR" evidence="1">
    <location>
        <begin position="59"/>
        <end position="137"/>
    </location>
</feature>
<name>A0A934N3S6_9GAMM</name>
<keyword evidence="3" id="KW-1185">Reference proteome</keyword>
<dbReference type="EMBL" id="JAEMNX010000041">
    <property type="protein sequence ID" value="MBJ7539992.1"/>
    <property type="molecule type" value="Genomic_DNA"/>
</dbReference>
<dbReference type="Proteomes" id="UP000628710">
    <property type="component" value="Unassembled WGS sequence"/>
</dbReference>
<evidence type="ECO:0000259" key="1">
    <source>
        <dbReference type="PROSITE" id="PS51724"/>
    </source>
</evidence>